<accession>A0ACC1LYA7</accession>
<gene>
    <name evidence="1" type="ORF">IWW38_004828</name>
</gene>
<feature type="non-terminal residue" evidence="1">
    <location>
        <position position="138"/>
    </location>
</feature>
<dbReference type="Proteomes" id="UP001139981">
    <property type="component" value="Unassembled WGS sequence"/>
</dbReference>
<comment type="caution">
    <text evidence="1">The sequence shown here is derived from an EMBL/GenBank/DDBJ whole genome shotgun (WGS) entry which is preliminary data.</text>
</comment>
<reference evidence="1" key="1">
    <citation type="submission" date="2022-07" db="EMBL/GenBank/DDBJ databases">
        <title>Phylogenomic reconstructions and comparative analyses of Kickxellomycotina fungi.</title>
        <authorList>
            <person name="Reynolds N.K."/>
            <person name="Stajich J.E."/>
            <person name="Barry K."/>
            <person name="Grigoriev I.V."/>
            <person name="Crous P."/>
            <person name="Smith M.E."/>
        </authorList>
    </citation>
    <scope>NUCLEOTIDE SEQUENCE</scope>
    <source>
        <strain evidence="1">CBS 190363</strain>
    </source>
</reference>
<dbReference type="EMBL" id="JANBVB010001935">
    <property type="protein sequence ID" value="KAJ2889153.1"/>
    <property type="molecule type" value="Genomic_DNA"/>
</dbReference>
<keyword evidence="2" id="KW-1185">Reference proteome</keyword>
<protein>
    <submittedName>
        <fullName evidence="1">Uncharacterized protein</fullName>
    </submittedName>
</protein>
<proteinExistence type="predicted"/>
<evidence type="ECO:0000313" key="2">
    <source>
        <dbReference type="Proteomes" id="UP001139981"/>
    </source>
</evidence>
<sequence length="138" mass="15688">MSMQIPFSITSRIIEYLEARQMLTGIDLSPSDFYMRVYAPLLWVNREWRAAAMMRMVKECVFTAEYPAASSSASYSNAPDLFNPDDYPMCELVRTVTLRLNIEGVISGEVSELLTSPQCILNNFTYATNLNVELYTSD</sequence>
<evidence type="ECO:0000313" key="1">
    <source>
        <dbReference type="EMBL" id="KAJ2889153.1"/>
    </source>
</evidence>
<organism evidence="1 2">
    <name type="scientific">Coemansia aciculifera</name>
    <dbReference type="NCBI Taxonomy" id="417176"/>
    <lineage>
        <taxon>Eukaryota</taxon>
        <taxon>Fungi</taxon>
        <taxon>Fungi incertae sedis</taxon>
        <taxon>Zoopagomycota</taxon>
        <taxon>Kickxellomycotina</taxon>
        <taxon>Kickxellomycetes</taxon>
        <taxon>Kickxellales</taxon>
        <taxon>Kickxellaceae</taxon>
        <taxon>Coemansia</taxon>
    </lineage>
</organism>
<name>A0ACC1LYA7_9FUNG</name>